<dbReference type="Gene3D" id="3.40.50.1820">
    <property type="entry name" value="alpha/beta hydrolase"/>
    <property type="match status" value="1"/>
</dbReference>
<sequence length="228" mass="26261">MMINENKKTYLFIPGGWHGAWAFDPITERLEEFKKECLALTLPGLELEPVEQDKIINLTTHIQFVIDFIVERDITDVILCGHSYAGMVITGVADSIPERIYALVYIDAYVPKNGDSCWKLTSDDYRNLFSTGAENDGFMVATRPGSDSRRRSHPLATFMQSLQVNGNYEQIRNRTFIYLSGWEGTPFKKQYETLKNHPDWHVETINCEHNVMMQRPDELTAILHNLDK</sequence>
<dbReference type="InterPro" id="IPR052897">
    <property type="entry name" value="Sec-Metab_Biosynth_Hydrolase"/>
</dbReference>
<dbReference type="Pfam" id="PF12697">
    <property type="entry name" value="Abhydrolase_6"/>
    <property type="match status" value="1"/>
</dbReference>
<evidence type="ECO:0000313" key="2">
    <source>
        <dbReference type="EMBL" id="WPU91217.1"/>
    </source>
</evidence>
<protein>
    <submittedName>
        <fullName evidence="2">Alpha/beta hydrolase</fullName>
    </submittedName>
</protein>
<dbReference type="InterPro" id="IPR000073">
    <property type="entry name" value="AB_hydrolase_1"/>
</dbReference>
<dbReference type="RefSeq" id="WP_321560384.1">
    <property type="nucleotide sequence ID" value="NZ_CP139558.1"/>
</dbReference>
<dbReference type="SUPFAM" id="SSF53474">
    <property type="entry name" value="alpha/beta-Hydrolases"/>
    <property type="match status" value="1"/>
</dbReference>
<dbReference type="Proteomes" id="UP001324380">
    <property type="component" value="Chromosome"/>
</dbReference>
<reference evidence="2 3" key="1">
    <citation type="submission" date="2023-11" db="EMBL/GenBank/DDBJ databases">
        <title>Analysis of the Genomes of Mucilaginibacter gossypii cycad 4 and M. sabulilitoris SNA2: microbes with the potential for plant growth promotion.</title>
        <authorList>
            <person name="Hirsch A.M."/>
            <person name="Humm E."/>
            <person name="Rubbi M."/>
            <person name="Del Vecchio G."/>
            <person name="Ha S.M."/>
            <person name="Pellegrini M."/>
            <person name="Gunsalus R.P."/>
        </authorList>
    </citation>
    <scope>NUCLEOTIDE SEQUENCE [LARGE SCALE GENOMIC DNA]</scope>
    <source>
        <strain evidence="2 3">SNA2</strain>
    </source>
</reference>
<accession>A0ABZ0TDD6</accession>
<keyword evidence="2" id="KW-0378">Hydrolase</keyword>
<dbReference type="PANTHER" id="PTHR37017">
    <property type="entry name" value="AB HYDROLASE-1 DOMAIN-CONTAINING PROTEIN-RELATED"/>
    <property type="match status" value="1"/>
</dbReference>
<gene>
    <name evidence="2" type="ORF">SNE25_18020</name>
</gene>
<dbReference type="PANTHER" id="PTHR37017:SF11">
    <property type="entry name" value="ESTERASE_LIPASE_THIOESTERASE DOMAIN-CONTAINING PROTEIN"/>
    <property type="match status" value="1"/>
</dbReference>
<feature type="domain" description="AB hydrolase-1" evidence="1">
    <location>
        <begin position="11"/>
        <end position="219"/>
    </location>
</feature>
<dbReference type="InterPro" id="IPR029058">
    <property type="entry name" value="AB_hydrolase_fold"/>
</dbReference>
<dbReference type="GO" id="GO:0016787">
    <property type="term" value="F:hydrolase activity"/>
    <property type="evidence" value="ECO:0007669"/>
    <property type="project" value="UniProtKB-KW"/>
</dbReference>
<organism evidence="2 3">
    <name type="scientific">Mucilaginibacter sabulilitoris</name>
    <dbReference type="NCBI Taxonomy" id="1173583"/>
    <lineage>
        <taxon>Bacteria</taxon>
        <taxon>Pseudomonadati</taxon>
        <taxon>Bacteroidota</taxon>
        <taxon>Sphingobacteriia</taxon>
        <taxon>Sphingobacteriales</taxon>
        <taxon>Sphingobacteriaceae</taxon>
        <taxon>Mucilaginibacter</taxon>
    </lineage>
</organism>
<evidence type="ECO:0000313" key="3">
    <source>
        <dbReference type="Proteomes" id="UP001324380"/>
    </source>
</evidence>
<dbReference type="EMBL" id="CP139558">
    <property type="protein sequence ID" value="WPU91217.1"/>
    <property type="molecule type" value="Genomic_DNA"/>
</dbReference>
<name>A0ABZ0TDD6_9SPHI</name>
<keyword evidence="3" id="KW-1185">Reference proteome</keyword>
<proteinExistence type="predicted"/>
<evidence type="ECO:0000259" key="1">
    <source>
        <dbReference type="Pfam" id="PF12697"/>
    </source>
</evidence>